<organism evidence="2 3">
    <name type="scientific">Phytophthora ramorum</name>
    <name type="common">Sudden oak death agent</name>
    <dbReference type="NCBI Taxonomy" id="164328"/>
    <lineage>
        <taxon>Eukaryota</taxon>
        <taxon>Sar</taxon>
        <taxon>Stramenopiles</taxon>
        <taxon>Oomycota</taxon>
        <taxon>Peronosporomycetes</taxon>
        <taxon>Peronosporales</taxon>
        <taxon>Peronosporaceae</taxon>
        <taxon>Phytophthora</taxon>
    </lineage>
</organism>
<proteinExistence type="predicted"/>
<dbReference type="VEuPathDB" id="FungiDB:KRP22_9379"/>
<dbReference type="HOGENOM" id="CLU_1100258_0_0_1"/>
<dbReference type="Proteomes" id="UP000005238">
    <property type="component" value="Unassembled WGS sequence"/>
</dbReference>
<dbReference type="EMBL" id="DS566045">
    <property type="status" value="NOT_ANNOTATED_CDS"/>
    <property type="molecule type" value="Genomic_DNA"/>
</dbReference>
<keyword evidence="1" id="KW-0175">Coiled coil</keyword>
<evidence type="ECO:0000256" key="1">
    <source>
        <dbReference type="SAM" id="Coils"/>
    </source>
</evidence>
<sequence>MLLELVDECKLRIWEFLGVRELCRVACVARNAEQGVCMGPIWQRHARTLLATGQEALGGETGVLGSRLQRGLGSRNLLAADNKQRLVTPMRQDEEELVGPYDAMDWRLWCRDTHVVLVRFRTNNSGFAHALSAIQELKMERAQLKEAIQNVKSQAHADKRTRRLQMNCIKWMNRTHRRQAAATNSIQAQHAALSKAELVERLQSVESAIQSNTKEQFGLRKRATKSLHKLNTQLASALLKLYM</sequence>
<reference evidence="2" key="2">
    <citation type="submission" date="2015-06" db="UniProtKB">
        <authorList>
            <consortium name="EnsemblProtists"/>
        </authorList>
    </citation>
    <scope>IDENTIFICATION</scope>
    <source>
        <strain evidence="2">Pr102</strain>
    </source>
</reference>
<dbReference type="AlphaFoldDB" id="H3GTB1"/>
<dbReference type="VEuPathDB" id="FungiDB:KRP23_8995"/>
<accession>H3GTB1</accession>
<dbReference type="InParanoid" id="H3GTB1"/>
<evidence type="ECO:0000313" key="2">
    <source>
        <dbReference type="EnsemblProtists" id="Phyra80347"/>
    </source>
</evidence>
<evidence type="ECO:0008006" key="4">
    <source>
        <dbReference type="Google" id="ProtNLM"/>
    </source>
</evidence>
<dbReference type="EnsemblProtists" id="Phyra80347">
    <property type="protein sequence ID" value="Phyra80347"/>
    <property type="gene ID" value="Phyra80347"/>
</dbReference>
<dbReference type="OMA" id="RWMNRTH"/>
<protein>
    <recommendedName>
        <fullName evidence="4">F-box domain-containing protein</fullName>
    </recommendedName>
</protein>
<feature type="coiled-coil region" evidence="1">
    <location>
        <begin position="127"/>
        <end position="154"/>
    </location>
</feature>
<evidence type="ECO:0000313" key="3">
    <source>
        <dbReference type="Proteomes" id="UP000005238"/>
    </source>
</evidence>
<reference evidence="3" key="1">
    <citation type="journal article" date="2006" name="Science">
        <title>Phytophthora genome sequences uncover evolutionary origins and mechanisms of pathogenesis.</title>
        <authorList>
            <person name="Tyler B.M."/>
            <person name="Tripathy S."/>
            <person name="Zhang X."/>
            <person name="Dehal P."/>
            <person name="Jiang R.H."/>
            <person name="Aerts A."/>
            <person name="Arredondo F.D."/>
            <person name="Baxter L."/>
            <person name="Bensasson D."/>
            <person name="Beynon J.L."/>
            <person name="Chapman J."/>
            <person name="Damasceno C.M."/>
            <person name="Dorrance A.E."/>
            <person name="Dou D."/>
            <person name="Dickerman A.W."/>
            <person name="Dubchak I.L."/>
            <person name="Garbelotto M."/>
            <person name="Gijzen M."/>
            <person name="Gordon S.G."/>
            <person name="Govers F."/>
            <person name="Grunwald N.J."/>
            <person name="Huang W."/>
            <person name="Ivors K.L."/>
            <person name="Jones R.W."/>
            <person name="Kamoun S."/>
            <person name="Krampis K."/>
            <person name="Lamour K.H."/>
            <person name="Lee M.K."/>
            <person name="McDonald W.H."/>
            <person name="Medina M."/>
            <person name="Meijer H.J."/>
            <person name="Nordberg E.K."/>
            <person name="Maclean D.J."/>
            <person name="Ospina-Giraldo M.D."/>
            <person name="Morris P.F."/>
            <person name="Phuntumart V."/>
            <person name="Putnam N.H."/>
            <person name="Rash S."/>
            <person name="Rose J.K."/>
            <person name="Sakihama Y."/>
            <person name="Salamov A.A."/>
            <person name="Savidor A."/>
            <person name="Scheuring C.F."/>
            <person name="Smith B.M."/>
            <person name="Sobral B.W."/>
            <person name="Terry A."/>
            <person name="Torto-Alalibo T.A."/>
            <person name="Win J."/>
            <person name="Xu Z."/>
            <person name="Zhang H."/>
            <person name="Grigoriev I.V."/>
            <person name="Rokhsar D.S."/>
            <person name="Boore J.L."/>
        </authorList>
    </citation>
    <scope>NUCLEOTIDE SEQUENCE [LARGE SCALE GENOMIC DNA]</scope>
    <source>
        <strain evidence="3">Pr102</strain>
    </source>
</reference>
<keyword evidence="3" id="KW-1185">Reference proteome</keyword>
<name>H3GTB1_PHYRM</name>
<dbReference type="eggNOG" id="ENOG502S08G">
    <property type="taxonomic scope" value="Eukaryota"/>
</dbReference>